<dbReference type="OrthoDB" id="44867at2759"/>
<dbReference type="Gene3D" id="1.10.472.30">
    <property type="entry name" value="Transcription elongation factor S-II, central domain"/>
    <property type="match status" value="1"/>
</dbReference>
<dbReference type="PANTHER" id="PTHR11477:SF0">
    <property type="entry name" value="IP08861P-RELATED"/>
    <property type="match status" value="1"/>
</dbReference>
<protein>
    <submittedName>
        <fullName evidence="9">TFIIS central domain-containing protein</fullName>
    </submittedName>
</protein>
<dbReference type="AlphaFoldDB" id="A0A0N4UWG7"/>
<evidence type="ECO:0000256" key="3">
    <source>
        <dbReference type="ARBA" id="ARBA00022833"/>
    </source>
</evidence>
<keyword evidence="8" id="KW-1185">Reference proteome</keyword>
<dbReference type="STRING" id="51028.A0A0N4UWG7"/>
<evidence type="ECO:0000313" key="9">
    <source>
        <dbReference type="WBParaSite" id="EVEC_0000183101-mRNA-1"/>
    </source>
</evidence>
<dbReference type="WBParaSite" id="EVEC_0000183101-mRNA-1">
    <property type="protein sequence ID" value="EVEC_0000183101-mRNA-1"/>
    <property type="gene ID" value="EVEC_0000183101"/>
</dbReference>
<dbReference type="GO" id="GO:0005634">
    <property type="term" value="C:nucleus"/>
    <property type="evidence" value="ECO:0007669"/>
    <property type="project" value="TreeGrafter"/>
</dbReference>
<keyword evidence="2" id="KW-0863">Zinc-finger</keyword>
<feature type="compositionally biased region" description="Polar residues" evidence="5">
    <location>
        <begin position="149"/>
        <end position="165"/>
    </location>
</feature>
<dbReference type="InterPro" id="IPR003618">
    <property type="entry name" value="TFIIS_cen_dom"/>
</dbReference>
<evidence type="ECO:0000256" key="4">
    <source>
        <dbReference type="ARBA" id="ARBA00023242"/>
    </source>
</evidence>
<dbReference type="Pfam" id="PF07500">
    <property type="entry name" value="TFIIS_M"/>
    <property type="match status" value="1"/>
</dbReference>
<feature type="compositionally biased region" description="Polar residues" evidence="5">
    <location>
        <begin position="52"/>
        <end position="62"/>
    </location>
</feature>
<accession>A0A0N4UWG7</accession>
<feature type="region of interest" description="Disordered" evidence="5">
    <location>
        <begin position="1"/>
        <end position="198"/>
    </location>
</feature>
<reference evidence="7 8" key="2">
    <citation type="submission" date="2018-10" db="EMBL/GenBank/DDBJ databases">
        <authorList>
            <consortium name="Pathogen Informatics"/>
        </authorList>
    </citation>
    <scope>NUCLEOTIDE SEQUENCE [LARGE SCALE GENOMIC DNA]</scope>
</reference>
<reference evidence="9" key="1">
    <citation type="submission" date="2017-02" db="UniProtKB">
        <authorList>
            <consortium name="WormBaseParasite"/>
        </authorList>
    </citation>
    <scope>IDENTIFICATION</scope>
</reference>
<feature type="domain" description="TFIIS central" evidence="6">
    <location>
        <begin position="199"/>
        <end position="306"/>
    </location>
</feature>
<feature type="compositionally biased region" description="Low complexity" evidence="5">
    <location>
        <begin position="117"/>
        <end position="126"/>
    </location>
</feature>
<feature type="compositionally biased region" description="Basic and acidic residues" evidence="5">
    <location>
        <begin position="101"/>
        <end position="115"/>
    </location>
</feature>
<evidence type="ECO:0000256" key="5">
    <source>
        <dbReference type="SAM" id="MobiDB-lite"/>
    </source>
</evidence>
<keyword evidence="4" id="KW-0539">Nucleus</keyword>
<gene>
    <name evidence="7" type="ORF">EVEC_LOCUS1539</name>
</gene>
<feature type="compositionally biased region" description="Basic and acidic residues" evidence="5">
    <location>
        <begin position="80"/>
        <end position="89"/>
    </location>
</feature>
<proteinExistence type="predicted"/>
<name>A0A0N4UWG7_ENTVE</name>
<dbReference type="SMART" id="SM00510">
    <property type="entry name" value="TFS2M"/>
    <property type="match status" value="1"/>
</dbReference>
<keyword evidence="1" id="KW-0479">Metal-binding</keyword>
<dbReference type="Proteomes" id="UP000274131">
    <property type="component" value="Unassembled WGS sequence"/>
</dbReference>
<evidence type="ECO:0000259" key="6">
    <source>
        <dbReference type="PROSITE" id="PS51321"/>
    </source>
</evidence>
<evidence type="ECO:0000313" key="7">
    <source>
        <dbReference type="EMBL" id="VDD86396.1"/>
    </source>
</evidence>
<dbReference type="GO" id="GO:0008270">
    <property type="term" value="F:zinc ion binding"/>
    <property type="evidence" value="ECO:0007669"/>
    <property type="project" value="UniProtKB-KW"/>
</dbReference>
<dbReference type="SUPFAM" id="SSF46942">
    <property type="entry name" value="Elongation factor TFIIS domain 2"/>
    <property type="match status" value="1"/>
</dbReference>
<dbReference type="InterPro" id="IPR036575">
    <property type="entry name" value="TFIIS_cen_dom_sf"/>
</dbReference>
<dbReference type="PANTHER" id="PTHR11477">
    <property type="entry name" value="TRANSCRIPTION FACTOR S-II ZINC FINGER DOMAIN-CONTAINING PROTEIN"/>
    <property type="match status" value="1"/>
</dbReference>
<evidence type="ECO:0000256" key="1">
    <source>
        <dbReference type="ARBA" id="ARBA00022723"/>
    </source>
</evidence>
<dbReference type="GO" id="GO:0006351">
    <property type="term" value="P:DNA-templated transcription"/>
    <property type="evidence" value="ECO:0007669"/>
    <property type="project" value="InterPro"/>
</dbReference>
<sequence>MTTVNQMSGVDELPDTSAVQKSTVKEKRHKSPHVAPTVTTSGEVSGSKKKSQLSPKTKSLQQPDLAPNTVAEEIVSNALNEEKKVKETMEMNNSDEIGGDLEARTSKMQNSKENHGSPSKKPTLPSSKKDVIAPAKSEHKVVGREVLQNRPNPVTSPTRSKSVTLVSPAKRTRNSSSSDSSAPEKRKKSSDNNDNEEEIREKSIAMLFKALGNHEKAQSLAKAVEEAVYNEFEDANDHRYRSRIRSRVSNLNRNPAIGYQLINGKIKPERFARMTADELATRELKELREELEHSIDDHLLPEREVVGTENTKKSDNAV</sequence>
<feature type="compositionally biased region" description="Basic and acidic residues" evidence="5">
    <location>
        <begin position="127"/>
        <end position="143"/>
    </location>
</feature>
<dbReference type="EMBL" id="UXUI01007225">
    <property type="protein sequence ID" value="VDD86396.1"/>
    <property type="molecule type" value="Genomic_DNA"/>
</dbReference>
<keyword evidence="3" id="KW-0862">Zinc</keyword>
<evidence type="ECO:0000313" key="8">
    <source>
        <dbReference type="Proteomes" id="UP000274131"/>
    </source>
</evidence>
<dbReference type="PROSITE" id="PS51321">
    <property type="entry name" value="TFIIS_CENTRAL"/>
    <property type="match status" value="1"/>
</dbReference>
<organism evidence="9">
    <name type="scientific">Enterobius vermicularis</name>
    <name type="common">Human pinworm</name>
    <dbReference type="NCBI Taxonomy" id="51028"/>
    <lineage>
        <taxon>Eukaryota</taxon>
        <taxon>Metazoa</taxon>
        <taxon>Ecdysozoa</taxon>
        <taxon>Nematoda</taxon>
        <taxon>Chromadorea</taxon>
        <taxon>Rhabditida</taxon>
        <taxon>Spirurina</taxon>
        <taxon>Oxyuridomorpha</taxon>
        <taxon>Oxyuroidea</taxon>
        <taxon>Oxyuridae</taxon>
        <taxon>Enterobius</taxon>
    </lineage>
</organism>
<evidence type="ECO:0000256" key="2">
    <source>
        <dbReference type="ARBA" id="ARBA00022771"/>
    </source>
</evidence>